<feature type="domain" description="Glycosyl transferase family 28 C-terminal" evidence="1">
    <location>
        <begin position="612"/>
        <end position="689"/>
    </location>
</feature>
<accession>A0A2S3V3K9</accession>
<dbReference type="RefSeq" id="WP_103221099.1">
    <property type="nucleotide sequence ID" value="NZ_PPCN01000001.1"/>
</dbReference>
<reference evidence="2 3" key="1">
    <citation type="submission" date="2018-01" db="EMBL/GenBank/DDBJ databases">
        <title>Genomic Encyclopedia of Archaeal and Bacterial Type Strains, Phase II (KMG-II): from individual species to whole genera.</title>
        <authorList>
            <person name="Goeker M."/>
        </authorList>
    </citation>
    <scope>NUCLEOTIDE SEQUENCE [LARGE SCALE GENOMIC DNA]</scope>
    <source>
        <strain evidence="2 3">DSM 17023</strain>
    </source>
</reference>
<keyword evidence="2" id="KW-0808">Transferase</keyword>
<gene>
    <name evidence="2" type="ORF">CLV41_101994</name>
</gene>
<dbReference type="Gene3D" id="3.40.50.2000">
    <property type="entry name" value="Glycogen Phosphorylase B"/>
    <property type="match status" value="2"/>
</dbReference>
<dbReference type="OrthoDB" id="8549922at2"/>
<evidence type="ECO:0000259" key="1">
    <source>
        <dbReference type="Pfam" id="PF04101"/>
    </source>
</evidence>
<dbReference type="Pfam" id="PF04101">
    <property type="entry name" value="Glyco_tran_28_C"/>
    <property type="match status" value="1"/>
</dbReference>
<dbReference type="AlphaFoldDB" id="A0A2S3V3K9"/>
<keyword evidence="3" id="KW-1185">Reference proteome</keyword>
<evidence type="ECO:0000313" key="2">
    <source>
        <dbReference type="EMBL" id="POF34538.1"/>
    </source>
</evidence>
<dbReference type="SUPFAM" id="SSF53756">
    <property type="entry name" value="UDP-Glycosyltransferase/glycogen phosphorylase"/>
    <property type="match status" value="2"/>
</dbReference>
<dbReference type="EMBL" id="PPCN01000001">
    <property type="protein sequence ID" value="POF34538.1"/>
    <property type="molecule type" value="Genomic_DNA"/>
</dbReference>
<proteinExistence type="predicted"/>
<dbReference type="Proteomes" id="UP000236959">
    <property type="component" value="Unassembled WGS sequence"/>
</dbReference>
<protein>
    <submittedName>
        <fullName evidence="2">UDP-N-acetylglucosamine:LPS N-acetylglucosamine transferase</fullName>
    </submittedName>
</protein>
<name>A0A2S3V3K9_9HYPH</name>
<evidence type="ECO:0000313" key="3">
    <source>
        <dbReference type="Proteomes" id="UP000236959"/>
    </source>
</evidence>
<comment type="caution">
    <text evidence="2">The sequence shown here is derived from an EMBL/GenBank/DDBJ whole genome shotgun (WGS) entry which is preliminary data.</text>
</comment>
<dbReference type="InterPro" id="IPR007235">
    <property type="entry name" value="Glyco_trans_28_C"/>
</dbReference>
<organism evidence="2 3">
    <name type="scientific">Roseibium marinum</name>
    <dbReference type="NCBI Taxonomy" id="281252"/>
    <lineage>
        <taxon>Bacteria</taxon>
        <taxon>Pseudomonadati</taxon>
        <taxon>Pseudomonadota</taxon>
        <taxon>Alphaproteobacteria</taxon>
        <taxon>Hyphomicrobiales</taxon>
        <taxon>Stappiaceae</taxon>
        <taxon>Roseibium</taxon>
    </lineage>
</organism>
<sequence>MELDVLYLADLRFPGGTSTSLKYDLRACKMAGLKAGIVPLSSPLFARSQVPNSALLAEIQATGTVIVPQNERPRTRVALLYHPLLLDKTVHLRAGFDADVFYLVVHQPTRDRRGRLYFQTGNWPGLAADWFGHDLRLLPVSDIVRKDLSRHGLSHALHPANWTNLIDPQDFPQKQIGELTSPVKIGRHSRPSRDKLPSPPVSLACYPQHADYNHLMMGVPQDFLDEFETLPWNWQIYPFSSWPVSEFLQSLDIYSYFHSDTWVEAFGYNVLEALATGLPCVVPHYMEETFSDACFYTDPANAPQVYDRLRSDRSLREEASSRARDHVVSRFGLDQFAKKLENVTEAPKASSPGSLRKRQTPDRPVVLSVTSNGVGLGHLSRQLAIAEALGSAVNVIFFSLSEAIEVARSMGYLAEFRPFHRRLKLDVDEWNAFFFQEMREALSHYKPTLVLFDGNLPYAGFTDALESYGKSYCTWIRRGLWRTSQPESIAREGFFDAIIEPGELCEALDTGYSRQNAEKVARVNPVLMTQPHQLLDKTAARRALDLPDSAIVCLVQLGSEANFNMSLPRELLFDFLDRHPDVIAVDVRSPLHVNGGSDIHERFLLRRLFPLSRYLKAFDFAVCAAGYNTFHENIAAALPTLFIPNDNPEMDAQDSRALHGARAGWNLASTADDPYEIETQLRKLLDPEIRQTLSLACARKTGCWDGASQIARQLRIQARLPQSFQVPAQ</sequence>
<dbReference type="GO" id="GO:0016758">
    <property type="term" value="F:hexosyltransferase activity"/>
    <property type="evidence" value="ECO:0007669"/>
    <property type="project" value="InterPro"/>
</dbReference>